<dbReference type="EMBL" id="CASHSV030000109">
    <property type="protein sequence ID" value="CAJ2647697.1"/>
    <property type="molecule type" value="Genomic_DNA"/>
</dbReference>
<sequence>MSNLVDIVRPAAEEGNIDLLYSVLKNNPSILADIDSEQLVETPLHIAASKGHIPFVIEIMNWKPSFALKLNPEGLSPIHLAIQNKRMMLWFVDMNKELVRVKGKGGLTPLHLASQIGDVDILAVLIRACPDSLQDVTVWGETALHIAAKNNNYDALHLLVSFLRNYAGKNAASLEKKILNWKDEDDNTILHISVQNNHPKKTILLLIRSPVIYLNAKNLKDKTTLDMAISEEIKKLLSRSGVKPGSEVINSRTQAERISSPITVIGFCSRYLNRFRSTVSDEQHNILLIIFTLIVTATYQTVLSPPGGLHQSDAASDNNSTISSTLPSAGKSVMSKSVFFWFSYLNMISFSISMIIILVMTPRGMMVSSPLLMLPMSCFAISYLYSMWMISPTHSNTVVVLTYLFVMLVVIIISQYYRLKLMLNRRKVIVTR</sequence>
<dbReference type="Proteomes" id="UP001177021">
    <property type="component" value="Unassembled WGS sequence"/>
</dbReference>
<protein>
    <submittedName>
        <fullName evidence="1">Uncharacterized protein</fullName>
    </submittedName>
</protein>
<evidence type="ECO:0000313" key="2">
    <source>
        <dbReference type="Proteomes" id="UP001177021"/>
    </source>
</evidence>
<name>A0ACB0JTP2_TRIPR</name>
<comment type="caution">
    <text evidence="1">The sequence shown here is derived from an EMBL/GenBank/DDBJ whole genome shotgun (WGS) entry which is preliminary data.</text>
</comment>
<evidence type="ECO:0000313" key="1">
    <source>
        <dbReference type="EMBL" id="CAJ2647697.1"/>
    </source>
</evidence>
<gene>
    <name evidence="1" type="ORF">MILVUS5_LOCUS16173</name>
</gene>
<keyword evidence="2" id="KW-1185">Reference proteome</keyword>
<proteinExistence type="predicted"/>
<organism evidence="1 2">
    <name type="scientific">Trifolium pratense</name>
    <name type="common">Red clover</name>
    <dbReference type="NCBI Taxonomy" id="57577"/>
    <lineage>
        <taxon>Eukaryota</taxon>
        <taxon>Viridiplantae</taxon>
        <taxon>Streptophyta</taxon>
        <taxon>Embryophyta</taxon>
        <taxon>Tracheophyta</taxon>
        <taxon>Spermatophyta</taxon>
        <taxon>Magnoliopsida</taxon>
        <taxon>eudicotyledons</taxon>
        <taxon>Gunneridae</taxon>
        <taxon>Pentapetalae</taxon>
        <taxon>rosids</taxon>
        <taxon>fabids</taxon>
        <taxon>Fabales</taxon>
        <taxon>Fabaceae</taxon>
        <taxon>Papilionoideae</taxon>
        <taxon>50 kb inversion clade</taxon>
        <taxon>NPAAA clade</taxon>
        <taxon>Hologalegina</taxon>
        <taxon>IRL clade</taxon>
        <taxon>Trifolieae</taxon>
        <taxon>Trifolium</taxon>
    </lineage>
</organism>
<accession>A0ACB0JTP2</accession>
<reference evidence="1" key="1">
    <citation type="submission" date="2023-10" db="EMBL/GenBank/DDBJ databases">
        <authorList>
            <person name="Rodriguez Cubillos JULIANA M."/>
            <person name="De Vega J."/>
        </authorList>
    </citation>
    <scope>NUCLEOTIDE SEQUENCE</scope>
</reference>